<dbReference type="EnsemblProtists" id="PYU1_T004206">
    <property type="protein sequence ID" value="PYU1_T004206"/>
    <property type="gene ID" value="PYU1_G004196"/>
</dbReference>
<dbReference type="Proteomes" id="UP000019132">
    <property type="component" value="Unassembled WGS sequence"/>
</dbReference>
<dbReference type="STRING" id="431595.K3WGW5"/>
<name>K3WGW5_GLOUD</name>
<evidence type="ECO:0000313" key="1">
    <source>
        <dbReference type="EnsemblProtists" id="PYU1_T004206"/>
    </source>
</evidence>
<protein>
    <submittedName>
        <fullName evidence="1">Uncharacterized protein</fullName>
    </submittedName>
</protein>
<dbReference type="eggNOG" id="ENOG502SENI">
    <property type="taxonomic scope" value="Eukaryota"/>
</dbReference>
<reference evidence="1" key="3">
    <citation type="submission" date="2015-02" db="UniProtKB">
        <authorList>
            <consortium name="EnsemblProtists"/>
        </authorList>
    </citation>
    <scope>IDENTIFICATION</scope>
    <source>
        <strain evidence="1">DAOM BR144</strain>
    </source>
</reference>
<reference evidence="2" key="1">
    <citation type="journal article" date="2010" name="Genome Biol.">
        <title>Genome sequence of the necrotrophic plant pathogen Pythium ultimum reveals original pathogenicity mechanisms and effector repertoire.</title>
        <authorList>
            <person name="Levesque C.A."/>
            <person name="Brouwer H."/>
            <person name="Cano L."/>
            <person name="Hamilton J.P."/>
            <person name="Holt C."/>
            <person name="Huitema E."/>
            <person name="Raffaele S."/>
            <person name="Robideau G.P."/>
            <person name="Thines M."/>
            <person name="Win J."/>
            <person name="Zerillo M.M."/>
            <person name="Beakes G.W."/>
            <person name="Boore J.L."/>
            <person name="Busam D."/>
            <person name="Dumas B."/>
            <person name="Ferriera S."/>
            <person name="Fuerstenberg S.I."/>
            <person name="Gachon C.M."/>
            <person name="Gaulin E."/>
            <person name="Govers F."/>
            <person name="Grenville-Briggs L."/>
            <person name="Horner N."/>
            <person name="Hostetler J."/>
            <person name="Jiang R.H."/>
            <person name="Johnson J."/>
            <person name="Krajaejun T."/>
            <person name="Lin H."/>
            <person name="Meijer H.J."/>
            <person name="Moore B."/>
            <person name="Morris P."/>
            <person name="Phuntmart V."/>
            <person name="Puiu D."/>
            <person name="Shetty J."/>
            <person name="Stajich J.E."/>
            <person name="Tripathy S."/>
            <person name="Wawra S."/>
            <person name="van West P."/>
            <person name="Whitty B.R."/>
            <person name="Coutinho P.M."/>
            <person name="Henrissat B."/>
            <person name="Martin F."/>
            <person name="Thomas P.D."/>
            <person name="Tyler B.M."/>
            <person name="De Vries R.P."/>
            <person name="Kamoun S."/>
            <person name="Yandell M."/>
            <person name="Tisserat N."/>
            <person name="Buell C.R."/>
        </authorList>
    </citation>
    <scope>NUCLEOTIDE SEQUENCE</scope>
    <source>
        <strain evidence="2">DAOM:BR144</strain>
    </source>
</reference>
<reference evidence="2" key="2">
    <citation type="submission" date="2010-04" db="EMBL/GenBank/DDBJ databases">
        <authorList>
            <person name="Buell R."/>
            <person name="Hamilton J."/>
            <person name="Hostetler J."/>
        </authorList>
    </citation>
    <scope>NUCLEOTIDE SEQUENCE [LARGE SCALE GENOMIC DNA]</scope>
    <source>
        <strain evidence="2">DAOM:BR144</strain>
    </source>
</reference>
<dbReference type="AlphaFoldDB" id="K3WGW5"/>
<keyword evidence="2" id="KW-1185">Reference proteome</keyword>
<dbReference type="VEuPathDB" id="FungiDB:PYU1_G004196"/>
<dbReference type="OMA" id="DSWHIAR"/>
<dbReference type="EMBL" id="GL376567">
    <property type="status" value="NOT_ANNOTATED_CDS"/>
    <property type="molecule type" value="Genomic_DNA"/>
</dbReference>
<evidence type="ECO:0000313" key="2">
    <source>
        <dbReference type="Proteomes" id="UP000019132"/>
    </source>
</evidence>
<proteinExistence type="predicted"/>
<dbReference type="HOGENOM" id="CLU_096994_0_0_1"/>
<organism evidence="1 2">
    <name type="scientific">Globisporangium ultimum (strain ATCC 200006 / CBS 805.95 / DAOM BR144)</name>
    <name type="common">Pythium ultimum</name>
    <dbReference type="NCBI Taxonomy" id="431595"/>
    <lineage>
        <taxon>Eukaryota</taxon>
        <taxon>Sar</taxon>
        <taxon>Stramenopiles</taxon>
        <taxon>Oomycota</taxon>
        <taxon>Peronosporomycetes</taxon>
        <taxon>Pythiales</taxon>
        <taxon>Pythiaceae</taxon>
        <taxon>Globisporangium</taxon>
    </lineage>
</organism>
<dbReference type="InParanoid" id="K3WGW5"/>
<accession>K3WGW5</accession>
<sequence length="219" mass="24196">MPSKNATLKLLVLSELDGQILRVNRLCERLVCSDNSDIDAILVSGGLVATRAPGEYEALEAVAAAEGDMMALISRLEMIICRVLYITDDNDPPTTRSLVVPAPTLTQYSSNVFYREQQVSEGVVVMGEAHYFKLLNGGKDPIQDHDLPSLHDPLLQSRLIEIVGGGHHPPHANAPLVFPGSFRQGQFMILELEKQSVDDSWHIARSQSHHLPFDDDDDF</sequence>